<dbReference type="EMBL" id="AGCK01000033">
    <property type="protein sequence ID" value="EHM54644.1"/>
    <property type="molecule type" value="Genomic_DNA"/>
</dbReference>
<evidence type="ECO:0000313" key="2">
    <source>
        <dbReference type="EMBL" id="EHM54644.1"/>
    </source>
</evidence>
<evidence type="ECO:0000256" key="1">
    <source>
        <dbReference type="SAM" id="Phobius"/>
    </source>
</evidence>
<dbReference type="AlphaFoldDB" id="G9YLQ9"/>
<proteinExistence type="predicted"/>
<keyword evidence="1" id="KW-1133">Transmembrane helix</keyword>
<evidence type="ECO:0000313" key="3">
    <source>
        <dbReference type="Proteomes" id="UP000004459"/>
    </source>
</evidence>
<dbReference type="HOGENOM" id="CLU_3043647_0_0_9"/>
<feature type="transmembrane region" description="Helical" evidence="1">
    <location>
        <begin position="27"/>
        <end position="50"/>
    </location>
</feature>
<organism evidence="2 3">
    <name type="scientific">Flavonifractor plautii ATCC 29863</name>
    <dbReference type="NCBI Taxonomy" id="411475"/>
    <lineage>
        <taxon>Bacteria</taxon>
        <taxon>Bacillati</taxon>
        <taxon>Bacillota</taxon>
        <taxon>Clostridia</taxon>
        <taxon>Eubacteriales</taxon>
        <taxon>Oscillospiraceae</taxon>
        <taxon>Flavonifractor</taxon>
    </lineage>
</organism>
<dbReference type="Proteomes" id="UP000004459">
    <property type="component" value="Unassembled WGS sequence"/>
</dbReference>
<comment type="caution">
    <text evidence="2">The sequence shown here is derived from an EMBL/GenBank/DDBJ whole genome shotgun (WGS) entry which is preliminary data.</text>
</comment>
<keyword evidence="1" id="KW-0812">Transmembrane</keyword>
<sequence>METDDISILTSLLYGTLRQNFPTSFCYIAQICALTTLFLLTFWLFAYRIVGIER</sequence>
<accession>G9YLQ9</accession>
<gene>
    <name evidence="2" type="ORF">HMPREF0372_00429</name>
</gene>
<keyword evidence="1" id="KW-0472">Membrane</keyword>
<reference evidence="2 3" key="1">
    <citation type="submission" date="2011-08" db="EMBL/GenBank/DDBJ databases">
        <authorList>
            <person name="Weinstock G."/>
            <person name="Sodergren E."/>
            <person name="Clifton S."/>
            <person name="Fulton L."/>
            <person name="Fulton B."/>
            <person name="Courtney L."/>
            <person name="Fronick C."/>
            <person name="Harrison M."/>
            <person name="Strong C."/>
            <person name="Farmer C."/>
            <person name="Delahaunty K."/>
            <person name="Markovic C."/>
            <person name="Hall O."/>
            <person name="Minx P."/>
            <person name="Tomlinson C."/>
            <person name="Mitreva M."/>
            <person name="Hou S."/>
            <person name="Chen J."/>
            <person name="Wollam A."/>
            <person name="Pepin K.H."/>
            <person name="Johnson M."/>
            <person name="Bhonagiri V."/>
            <person name="Zhang X."/>
            <person name="Suruliraj S."/>
            <person name="Warren W."/>
            <person name="Chinwalla A."/>
            <person name="Mardis E.R."/>
            <person name="Wilson R.K."/>
        </authorList>
    </citation>
    <scope>NUCLEOTIDE SEQUENCE [LARGE SCALE GENOMIC DNA]</scope>
    <source>
        <strain evidence="2 3">ATCC 29863</strain>
    </source>
</reference>
<protein>
    <submittedName>
        <fullName evidence="2">Uncharacterized protein</fullName>
    </submittedName>
</protein>
<name>G9YLQ9_FLAPL</name>